<dbReference type="RefSeq" id="WP_148959355.1">
    <property type="nucleotide sequence ID" value="NZ_QSND01000001.1"/>
</dbReference>
<evidence type="ECO:0000313" key="2">
    <source>
        <dbReference type="Proteomes" id="UP000324326"/>
    </source>
</evidence>
<comment type="caution">
    <text evidence="1">The sequence shown here is derived from an EMBL/GenBank/DDBJ whole genome shotgun (WGS) entry which is preliminary data.</text>
</comment>
<reference evidence="1 2" key="1">
    <citation type="submission" date="2018-08" db="EMBL/GenBank/DDBJ databases">
        <title>Bacillus phenotypic plasticity.</title>
        <authorList>
            <person name="Hurtado E."/>
        </authorList>
    </citation>
    <scope>NUCLEOTIDE SEQUENCE [LARGE SCALE GENOMIC DNA]</scope>
    <source>
        <strain evidence="1 2">427</strain>
    </source>
</reference>
<dbReference type="EMBL" id="QSND01000001">
    <property type="protein sequence ID" value="KAA6452658.1"/>
    <property type="molecule type" value="Genomic_DNA"/>
</dbReference>
<proteinExistence type="predicted"/>
<dbReference type="AlphaFoldDB" id="A0A5M8RYU7"/>
<name>A0A5M8RYU7_9BACI</name>
<dbReference type="Proteomes" id="UP000324326">
    <property type="component" value="Unassembled WGS sequence"/>
</dbReference>
<protein>
    <submittedName>
        <fullName evidence="1">Uncharacterized protein</fullName>
    </submittedName>
</protein>
<accession>A0A5M8RYU7</accession>
<organism evidence="1 2">
    <name type="scientific">Bacillus swezeyi</name>
    <dbReference type="NCBI Taxonomy" id="1925020"/>
    <lineage>
        <taxon>Bacteria</taxon>
        <taxon>Bacillati</taxon>
        <taxon>Bacillota</taxon>
        <taxon>Bacilli</taxon>
        <taxon>Bacillales</taxon>
        <taxon>Bacillaceae</taxon>
        <taxon>Bacillus</taxon>
    </lineage>
</organism>
<gene>
    <name evidence="1" type="ORF">DX927_00040</name>
</gene>
<sequence>MRDRESINRIAGLITQIWEQQHDKSFLQLIEALKSDFIMQKTGSMEKEVFAKDDEFERFLTEHLNELIGDNQHD</sequence>
<evidence type="ECO:0000313" key="1">
    <source>
        <dbReference type="EMBL" id="KAA6452658.1"/>
    </source>
</evidence>